<evidence type="ECO:0000313" key="3">
    <source>
        <dbReference type="Proteomes" id="UP001385499"/>
    </source>
</evidence>
<keyword evidence="3" id="KW-1185">Reference proteome</keyword>
<evidence type="ECO:0000313" key="2">
    <source>
        <dbReference type="EMBL" id="MEJ8474375.1"/>
    </source>
</evidence>
<dbReference type="EMBL" id="JBAKIA010000005">
    <property type="protein sequence ID" value="MEJ8474375.1"/>
    <property type="molecule type" value="Genomic_DNA"/>
</dbReference>
<protein>
    <submittedName>
        <fullName evidence="2">Uncharacterized protein</fullName>
    </submittedName>
</protein>
<evidence type="ECO:0000256" key="1">
    <source>
        <dbReference type="SAM" id="SignalP"/>
    </source>
</evidence>
<proteinExistence type="predicted"/>
<organism evidence="2 3">
    <name type="scientific">Roseibium algae</name>
    <dbReference type="NCBI Taxonomy" id="3123038"/>
    <lineage>
        <taxon>Bacteria</taxon>
        <taxon>Pseudomonadati</taxon>
        <taxon>Pseudomonadota</taxon>
        <taxon>Alphaproteobacteria</taxon>
        <taxon>Hyphomicrobiales</taxon>
        <taxon>Stappiaceae</taxon>
        <taxon>Roseibium</taxon>
    </lineage>
</organism>
<dbReference type="Proteomes" id="UP001385499">
    <property type="component" value="Unassembled WGS sequence"/>
</dbReference>
<sequence>MQQLMTSMLRHPQQRSLNIALILVVLTSFGATAATLPQETVTLHQDKLAVTLASANVTDTDPFDSDFTIWVGQIDLDGKKVIWVELIDSYGEVIYDSEVGANETHLLPDGRAVVVSSIIPEVQLAKRDQSRIESDGPLMVTRRIVEEGDQTTAIEFIETAKERPASRSLQFESLGKTLWNTVFAFFDTAASHVEVTWSWLVDTIRA</sequence>
<feature type="signal peptide" evidence="1">
    <location>
        <begin position="1"/>
        <end position="33"/>
    </location>
</feature>
<reference evidence="2 3" key="1">
    <citation type="submission" date="2024-02" db="EMBL/GenBank/DDBJ databases">
        <title>Roseibium algae sp. nov., isolated from marine alga (Grateloupia sp.), showing potential in myo-inositol conversion.</title>
        <authorList>
            <person name="Wang Y."/>
        </authorList>
    </citation>
    <scope>NUCLEOTIDE SEQUENCE [LARGE SCALE GENOMIC DNA]</scope>
    <source>
        <strain evidence="2 3">H3510</strain>
    </source>
</reference>
<feature type="chain" id="PRO_5045884671" evidence="1">
    <location>
        <begin position="34"/>
        <end position="206"/>
    </location>
</feature>
<name>A0ABU8TL85_9HYPH</name>
<gene>
    <name evidence="2" type="ORF">V6575_09770</name>
</gene>
<comment type="caution">
    <text evidence="2">The sequence shown here is derived from an EMBL/GenBank/DDBJ whole genome shotgun (WGS) entry which is preliminary data.</text>
</comment>
<accession>A0ABU8TL85</accession>
<dbReference type="RefSeq" id="WP_340274116.1">
    <property type="nucleotide sequence ID" value="NZ_JBAKIA010000005.1"/>
</dbReference>
<keyword evidence="1" id="KW-0732">Signal</keyword>